<dbReference type="Proteomes" id="UP001157502">
    <property type="component" value="Chromosome 9"/>
</dbReference>
<accession>A0ACC2GT65</accession>
<keyword evidence="2" id="KW-1185">Reference proteome</keyword>
<gene>
    <name evidence="1" type="ORF">DPEC_G00110950</name>
</gene>
<evidence type="ECO:0000313" key="2">
    <source>
        <dbReference type="Proteomes" id="UP001157502"/>
    </source>
</evidence>
<name>A0ACC2GT65_DALPE</name>
<dbReference type="EMBL" id="CM055736">
    <property type="protein sequence ID" value="KAJ8006798.1"/>
    <property type="molecule type" value="Genomic_DNA"/>
</dbReference>
<comment type="caution">
    <text evidence="1">The sequence shown here is derived from an EMBL/GenBank/DDBJ whole genome shotgun (WGS) entry which is preliminary data.</text>
</comment>
<organism evidence="1 2">
    <name type="scientific">Dallia pectoralis</name>
    <name type="common">Alaska blackfish</name>
    <dbReference type="NCBI Taxonomy" id="75939"/>
    <lineage>
        <taxon>Eukaryota</taxon>
        <taxon>Metazoa</taxon>
        <taxon>Chordata</taxon>
        <taxon>Craniata</taxon>
        <taxon>Vertebrata</taxon>
        <taxon>Euteleostomi</taxon>
        <taxon>Actinopterygii</taxon>
        <taxon>Neopterygii</taxon>
        <taxon>Teleostei</taxon>
        <taxon>Protacanthopterygii</taxon>
        <taxon>Esociformes</taxon>
        <taxon>Umbridae</taxon>
        <taxon>Dallia</taxon>
    </lineage>
</organism>
<sequence length="182" mass="19525">MAERGCRAPGELSRANCSWSSRSQRYHHSPPRVPGGRGGQRESEQGETITSPSVFIEDTGGRAGWLGDVPRPDLPGDLLGLGGQCCPGSSLQARPRAIAPTNHPVFQSNTGTSRGATEPAELLIRRMRAPTGPTADGGDPVNGRTQAASTLWRKEVVRGELWGNWAMRWKAARVDRSAACRS</sequence>
<reference evidence="1" key="1">
    <citation type="submission" date="2021-05" db="EMBL/GenBank/DDBJ databases">
        <authorList>
            <person name="Pan Q."/>
            <person name="Jouanno E."/>
            <person name="Zahm M."/>
            <person name="Klopp C."/>
            <person name="Cabau C."/>
            <person name="Louis A."/>
            <person name="Berthelot C."/>
            <person name="Parey E."/>
            <person name="Roest Crollius H."/>
            <person name="Montfort J."/>
            <person name="Robinson-Rechavi M."/>
            <person name="Bouchez O."/>
            <person name="Lampietro C."/>
            <person name="Lopez Roques C."/>
            <person name="Donnadieu C."/>
            <person name="Postlethwait J."/>
            <person name="Bobe J."/>
            <person name="Dillon D."/>
            <person name="Chandos A."/>
            <person name="von Hippel F."/>
            <person name="Guiguen Y."/>
        </authorList>
    </citation>
    <scope>NUCLEOTIDE SEQUENCE</scope>
    <source>
        <strain evidence="1">YG-Jan2019</strain>
    </source>
</reference>
<evidence type="ECO:0000313" key="1">
    <source>
        <dbReference type="EMBL" id="KAJ8006798.1"/>
    </source>
</evidence>
<proteinExistence type="predicted"/>
<protein>
    <submittedName>
        <fullName evidence="1">Uncharacterized protein</fullName>
    </submittedName>
</protein>